<sequence>MTLTAEEEQRYAELQRIALDAARHGDLPTLEPMLKAGISANLRDEKGNTLLMLAAYHGQADAVRLLLDHHADPDARNDREQTPLAGVAFKGHLDVARILLDGGADPIADQGGGRTPVMFAAMFGHTEMLKLLEGAAAAKGSRKFSLSWLARIMSIPRSLFFRKPLRPFVAAP</sequence>
<keyword evidence="2 3" id="KW-0040">ANK repeat</keyword>
<evidence type="ECO:0000313" key="5">
    <source>
        <dbReference type="Proteomes" id="UP000501812"/>
    </source>
</evidence>
<reference evidence="4 5" key="1">
    <citation type="submission" date="2020-04" db="EMBL/GenBank/DDBJ databases">
        <title>Luteolibacter sp. G-1-1-1 isolated from soil.</title>
        <authorList>
            <person name="Dahal R.H."/>
        </authorList>
    </citation>
    <scope>NUCLEOTIDE SEQUENCE [LARGE SCALE GENOMIC DNA]</scope>
    <source>
        <strain evidence="4 5">G-1-1-1</strain>
    </source>
</reference>
<accession>A0A858RJH6</accession>
<feature type="repeat" description="ANK" evidence="3">
    <location>
        <begin position="79"/>
        <end position="111"/>
    </location>
</feature>
<dbReference type="SMART" id="SM00248">
    <property type="entry name" value="ANK"/>
    <property type="match status" value="3"/>
</dbReference>
<dbReference type="SUPFAM" id="SSF48403">
    <property type="entry name" value="Ankyrin repeat"/>
    <property type="match status" value="1"/>
</dbReference>
<protein>
    <submittedName>
        <fullName evidence="4">Ankyrin repeat domain-containing protein</fullName>
    </submittedName>
</protein>
<evidence type="ECO:0000313" key="4">
    <source>
        <dbReference type="EMBL" id="QJE96664.1"/>
    </source>
</evidence>
<dbReference type="Pfam" id="PF12796">
    <property type="entry name" value="Ank_2"/>
    <property type="match status" value="1"/>
</dbReference>
<dbReference type="KEGG" id="luo:HHL09_13010"/>
<dbReference type="RefSeq" id="WP_169455065.1">
    <property type="nucleotide sequence ID" value="NZ_CP051774.1"/>
</dbReference>
<dbReference type="Gene3D" id="1.25.40.20">
    <property type="entry name" value="Ankyrin repeat-containing domain"/>
    <property type="match status" value="1"/>
</dbReference>
<dbReference type="InterPro" id="IPR050776">
    <property type="entry name" value="Ank_Repeat/CDKN_Inhibitor"/>
</dbReference>
<dbReference type="InterPro" id="IPR036770">
    <property type="entry name" value="Ankyrin_rpt-contain_sf"/>
</dbReference>
<organism evidence="4 5">
    <name type="scientific">Luteolibacter luteus</name>
    <dbReference type="NCBI Taxonomy" id="2728835"/>
    <lineage>
        <taxon>Bacteria</taxon>
        <taxon>Pseudomonadati</taxon>
        <taxon>Verrucomicrobiota</taxon>
        <taxon>Verrucomicrobiia</taxon>
        <taxon>Verrucomicrobiales</taxon>
        <taxon>Verrucomicrobiaceae</taxon>
        <taxon>Luteolibacter</taxon>
    </lineage>
</organism>
<dbReference type="PANTHER" id="PTHR24201">
    <property type="entry name" value="ANK_REP_REGION DOMAIN-CONTAINING PROTEIN"/>
    <property type="match status" value="1"/>
</dbReference>
<name>A0A858RJH6_9BACT</name>
<dbReference type="Pfam" id="PF00023">
    <property type="entry name" value="Ank"/>
    <property type="match status" value="1"/>
</dbReference>
<keyword evidence="1" id="KW-0677">Repeat</keyword>
<evidence type="ECO:0000256" key="1">
    <source>
        <dbReference type="ARBA" id="ARBA00022737"/>
    </source>
</evidence>
<evidence type="ECO:0000256" key="2">
    <source>
        <dbReference type="ARBA" id="ARBA00023043"/>
    </source>
</evidence>
<dbReference type="AlphaFoldDB" id="A0A858RJH6"/>
<dbReference type="InterPro" id="IPR002110">
    <property type="entry name" value="Ankyrin_rpt"/>
</dbReference>
<evidence type="ECO:0000256" key="3">
    <source>
        <dbReference type="PROSITE-ProRule" id="PRU00023"/>
    </source>
</evidence>
<feature type="repeat" description="ANK" evidence="3">
    <location>
        <begin position="46"/>
        <end position="78"/>
    </location>
</feature>
<proteinExistence type="predicted"/>
<dbReference type="PROSITE" id="PS50088">
    <property type="entry name" value="ANK_REPEAT"/>
    <property type="match status" value="2"/>
</dbReference>
<dbReference type="PROSITE" id="PS50297">
    <property type="entry name" value="ANK_REP_REGION"/>
    <property type="match status" value="2"/>
</dbReference>
<gene>
    <name evidence="4" type="ORF">HHL09_13010</name>
</gene>
<dbReference type="EMBL" id="CP051774">
    <property type="protein sequence ID" value="QJE96664.1"/>
    <property type="molecule type" value="Genomic_DNA"/>
</dbReference>
<dbReference type="Proteomes" id="UP000501812">
    <property type="component" value="Chromosome"/>
</dbReference>
<keyword evidence="5" id="KW-1185">Reference proteome</keyword>